<keyword evidence="2" id="KW-1185">Reference proteome</keyword>
<dbReference type="AlphaFoldDB" id="A0A9X1Y0E2"/>
<evidence type="ECO:0000313" key="2">
    <source>
        <dbReference type="Proteomes" id="UP001139534"/>
    </source>
</evidence>
<comment type="caution">
    <text evidence="1">The sequence shown here is derived from an EMBL/GenBank/DDBJ whole genome shotgun (WGS) entry which is preliminary data.</text>
</comment>
<dbReference type="EMBL" id="JALPRK010000019">
    <property type="protein sequence ID" value="MCK8489045.1"/>
    <property type="molecule type" value="Genomic_DNA"/>
</dbReference>
<dbReference type="RefSeq" id="WP_248553093.1">
    <property type="nucleotide sequence ID" value="NZ_JALPRK010000019.1"/>
</dbReference>
<name>A0A9X1Y0E2_9BACL</name>
<reference evidence="1" key="1">
    <citation type="submission" date="2022-04" db="EMBL/GenBank/DDBJ databases">
        <authorList>
            <person name="Seo M.-J."/>
        </authorList>
    </citation>
    <scope>NUCLEOTIDE SEQUENCE</scope>
    <source>
        <strain evidence="1">MBLB2552</strain>
    </source>
</reference>
<evidence type="ECO:0008006" key="3">
    <source>
        <dbReference type="Google" id="ProtNLM"/>
    </source>
</evidence>
<proteinExistence type="predicted"/>
<evidence type="ECO:0000313" key="1">
    <source>
        <dbReference type="EMBL" id="MCK8489045.1"/>
    </source>
</evidence>
<accession>A0A9X1Y0E2</accession>
<organism evidence="1 2">
    <name type="scientific">Paenibacillus mellifer</name>
    <dbReference type="NCBI Taxonomy" id="2937794"/>
    <lineage>
        <taxon>Bacteria</taxon>
        <taxon>Bacillati</taxon>
        <taxon>Bacillota</taxon>
        <taxon>Bacilli</taxon>
        <taxon>Bacillales</taxon>
        <taxon>Paenibacillaceae</taxon>
        <taxon>Paenibacillus</taxon>
    </lineage>
</organism>
<dbReference type="Proteomes" id="UP001139534">
    <property type="component" value="Unassembled WGS sequence"/>
</dbReference>
<protein>
    <recommendedName>
        <fullName evidence="3">Flagellar protein FliT</fullName>
    </recommendedName>
</protein>
<gene>
    <name evidence="1" type="ORF">M0651_17880</name>
</gene>
<sequence length="113" mass="13255">MIDECLKELVEITENFVSHLAEVNQEEVELLIERRQHICDKLFSESNHIEGLNDIQKSLLSNILSADKLILPKMYELRNDASEWLERNNQIKRQKAAYLSSYAVDSFFIDKKN</sequence>